<sequence length="365" mass="41540">MSSNQKRFNFFVIGFVISLFFGTTTVVYATTDETFAGFTTDAKLPDNQYTKEVTYFDLKMIPSQKQELEVILTNASSKEIVVVPSINRAQTNRAGVVTYSVKSETNNAGLTYNIEDIITIAEKEIVLKAHEQYKLKLQVEMPEQPFEGILAGGLYLYNKTTAKTEGNIKNHFAREIALILRTTDNSEEILGDLALTKVRTDQENARNVISLLLENTQPAYLSAVDFKGSITKSGSQEPLLTLDKKNLSIAPNSTFDLPIPLNGEPFKAGKYEFKGTATQKERVWQFDQKFQITSEEAKKLNQKDVSIKKETIFENRLVLILIGLLVLLLLILIVLLFRIYKKKRARRKRKDQQRKKKKRTKVLKK</sequence>
<dbReference type="STRING" id="1077675.BCR22_06160"/>
<name>A0A2W4BSA1_9ENTE</name>
<proteinExistence type="predicted"/>
<keyword evidence="5" id="KW-1185">Reference proteome</keyword>
<evidence type="ECO:0000313" key="5">
    <source>
        <dbReference type="Proteomes" id="UP000249828"/>
    </source>
</evidence>
<dbReference type="Pfam" id="PF06030">
    <property type="entry name" value="WxLIP_PGBD"/>
    <property type="match status" value="1"/>
</dbReference>
<feature type="transmembrane region" description="Helical" evidence="1">
    <location>
        <begin position="317"/>
        <end position="340"/>
    </location>
</feature>
<dbReference type="EMBL" id="PIEU01000037">
    <property type="protein sequence ID" value="PZL76049.1"/>
    <property type="molecule type" value="Genomic_DNA"/>
</dbReference>
<dbReference type="Proteomes" id="UP000249828">
    <property type="component" value="Unassembled WGS sequence"/>
</dbReference>
<gene>
    <name evidence="4" type="ORF">CI088_03830</name>
</gene>
<feature type="domain" description="WxL Interacting Protein host binding" evidence="3">
    <location>
        <begin position="165"/>
        <end position="302"/>
    </location>
</feature>
<accession>A0A2W4BSA1</accession>
<comment type="caution">
    <text evidence="4">The sequence shown here is derived from an EMBL/GenBank/DDBJ whole genome shotgun (WGS) entry which is preliminary data.</text>
</comment>
<keyword evidence="1" id="KW-0812">Transmembrane</keyword>
<dbReference type="RefSeq" id="WP_111247257.1">
    <property type="nucleotide sequence ID" value="NZ_PIEU01000037.1"/>
</dbReference>
<dbReference type="AlphaFoldDB" id="A0A2W4BSA1"/>
<protein>
    <submittedName>
        <fullName evidence="4">Uncharacterized protein</fullName>
    </submittedName>
</protein>
<evidence type="ECO:0000313" key="4">
    <source>
        <dbReference type="EMBL" id="PZL76049.1"/>
    </source>
</evidence>
<feature type="domain" description="WxL Interacting Protein peptidoglycan binding" evidence="2">
    <location>
        <begin position="38"/>
        <end position="156"/>
    </location>
</feature>
<evidence type="ECO:0000256" key="1">
    <source>
        <dbReference type="SAM" id="Phobius"/>
    </source>
</evidence>
<dbReference type="InterPro" id="IPR010317">
    <property type="entry name" value="WxLIP_PGBD"/>
</dbReference>
<evidence type="ECO:0000259" key="2">
    <source>
        <dbReference type="Pfam" id="PF06030"/>
    </source>
</evidence>
<organism evidence="4 5">
    <name type="scientific">Enterococcus plantarum</name>
    <dbReference type="NCBI Taxonomy" id="1077675"/>
    <lineage>
        <taxon>Bacteria</taxon>
        <taxon>Bacillati</taxon>
        <taxon>Bacillota</taxon>
        <taxon>Bacilli</taxon>
        <taxon>Lactobacillales</taxon>
        <taxon>Enterococcaceae</taxon>
        <taxon>Enterococcus</taxon>
    </lineage>
</organism>
<keyword evidence="1" id="KW-0472">Membrane</keyword>
<reference evidence="4 5" key="1">
    <citation type="submission" date="2017-11" db="EMBL/GenBank/DDBJ databases">
        <title>Draft genome sequence of Enterococcus plantarum TRW2 strain isolated from lettuce.</title>
        <authorList>
            <person name="Kim E.B."/>
            <person name="Marco M.L."/>
            <person name="Williams T.R."/>
            <person name="You I.H."/>
        </authorList>
    </citation>
    <scope>NUCLEOTIDE SEQUENCE [LARGE SCALE GENOMIC DNA]</scope>
    <source>
        <strain evidence="4 5">TRW2</strain>
    </source>
</reference>
<evidence type="ECO:0000259" key="3">
    <source>
        <dbReference type="Pfam" id="PF11797"/>
    </source>
</evidence>
<keyword evidence="1" id="KW-1133">Transmembrane helix</keyword>
<dbReference type="Pfam" id="PF11797">
    <property type="entry name" value="WxLIP_HBD"/>
    <property type="match status" value="1"/>
</dbReference>
<dbReference type="InterPro" id="IPR021759">
    <property type="entry name" value="WxLIP_HBD"/>
</dbReference>